<dbReference type="InterPro" id="IPR025877">
    <property type="entry name" value="MobA-like_NTP_Trfase"/>
</dbReference>
<dbReference type="EC" id="2.7.7.77" evidence="8"/>
<dbReference type="InterPro" id="IPR013482">
    <property type="entry name" value="Molybde_CF_guanTrfase"/>
</dbReference>
<evidence type="ECO:0000313" key="10">
    <source>
        <dbReference type="EMBL" id="MCJ2184124.1"/>
    </source>
</evidence>
<sequence length="178" mass="18277">MIGASGMILGAVLAGGQSRRFGSDKALAQFDGQSLLVRAVDQLSGWCEAVIVVGREDAPAPTIPDWPHADMGPLAGLAAALRHAQDADFATVLSVPVDCPLLPASLPELLGEAPAYLAAQPVIGHWPVGATGAAEAILRGVERHSMRALAERIGARAITLDAALPNVNTPQDLGALRG</sequence>
<evidence type="ECO:0000256" key="2">
    <source>
        <dbReference type="ARBA" id="ARBA00022679"/>
    </source>
</evidence>
<dbReference type="Proteomes" id="UP001162881">
    <property type="component" value="Unassembled WGS sequence"/>
</dbReference>
<proteinExistence type="inferred from homology"/>
<dbReference type="SUPFAM" id="SSF53448">
    <property type="entry name" value="Nucleotide-diphospho-sugar transferases"/>
    <property type="match status" value="1"/>
</dbReference>
<comment type="catalytic activity">
    <reaction evidence="8">
        <text>Mo-molybdopterin + GTP + H(+) = Mo-molybdopterin guanine dinucleotide + diphosphate</text>
        <dbReference type="Rhea" id="RHEA:34243"/>
        <dbReference type="ChEBI" id="CHEBI:15378"/>
        <dbReference type="ChEBI" id="CHEBI:33019"/>
        <dbReference type="ChEBI" id="CHEBI:37565"/>
        <dbReference type="ChEBI" id="CHEBI:71302"/>
        <dbReference type="ChEBI" id="CHEBI:71310"/>
        <dbReference type="EC" id="2.7.7.77"/>
    </reaction>
</comment>
<keyword evidence="2 8" id="KW-0808">Transferase</keyword>
<evidence type="ECO:0000256" key="4">
    <source>
        <dbReference type="ARBA" id="ARBA00022741"/>
    </source>
</evidence>
<organism evidence="10 11">
    <name type="scientific">Novosphingobium organovorum</name>
    <dbReference type="NCBI Taxonomy" id="2930092"/>
    <lineage>
        <taxon>Bacteria</taxon>
        <taxon>Pseudomonadati</taxon>
        <taxon>Pseudomonadota</taxon>
        <taxon>Alphaproteobacteria</taxon>
        <taxon>Sphingomonadales</taxon>
        <taxon>Sphingomonadaceae</taxon>
        <taxon>Novosphingobium</taxon>
    </lineage>
</organism>
<evidence type="ECO:0000256" key="3">
    <source>
        <dbReference type="ARBA" id="ARBA00022723"/>
    </source>
</evidence>
<evidence type="ECO:0000256" key="1">
    <source>
        <dbReference type="ARBA" id="ARBA00022490"/>
    </source>
</evidence>
<keyword evidence="10" id="KW-0548">Nucleotidyltransferase</keyword>
<keyword evidence="3 8" id="KW-0479">Metal-binding</keyword>
<dbReference type="GO" id="GO:0016779">
    <property type="term" value="F:nucleotidyltransferase activity"/>
    <property type="evidence" value="ECO:0007669"/>
    <property type="project" value="UniProtKB-KW"/>
</dbReference>
<evidence type="ECO:0000256" key="7">
    <source>
        <dbReference type="ARBA" id="ARBA00023150"/>
    </source>
</evidence>
<keyword evidence="7 8" id="KW-0501">Molybdenum cofactor biosynthesis</keyword>
<comment type="similarity">
    <text evidence="8">Belongs to the MobA family.</text>
</comment>
<keyword evidence="1 8" id="KW-0963">Cytoplasm</keyword>
<comment type="subcellular location">
    <subcellularLocation>
        <location evidence="8">Cytoplasm</location>
    </subcellularLocation>
</comment>
<comment type="caution">
    <text evidence="10">The sequence shown here is derived from an EMBL/GenBank/DDBJ whole genome shotgun (WGS) entry which is preliminary data.</text>
</comment>
<dbReference type="PANTHER" id="PTHR19136:SF81">
    <property type="entry name" value="MOLYBDENUM COFACTOR GUANYLYLTRANSFERASE"/>
    <property type="match status" value="1"/>
</dbReference>
<feature type="binding site" evidence="8">
    <location>
        <position position="98"/>
    </location>
    <ligand>
        <name>Mg(2+)</name>
        <dbReference type="ChEBI" id="CHEBI:18420"/>
    </ligand>
</feature>
<feature type="binding site" evidence="8">
    <location>
        <position position="65"/>
    </location>
    <ligand>
        <name>GTP</name>
        <dbReference type="ChEBI" id="CHEBI:37565"/>
    </ligand>
</feature>
<comment type="cofactor">
    <cofactor evidence="8">
        <name>Mg(2+)</name>
        <dbReference type="ChEBI" id="CHEBI:18420"/>
    </cofactor>
</comment>
<name>A0ABT0BHC2_9SPHN</name>
<evidence type="ECO:0000256" key="8">
    <source>
        <dbReference type="HAMAP-Rule" id="MF_00316"/>
    </source>
</evidence>
<feature type="domain" description="MobA-like NTP transferase" evidence="9">
    <location>
        <begin position="10"/>
        <end position="151"/>
    </location>
</feature>
<feature type="binding site" evidence="8">
    <location>
        <position position="25"/>
    </location>
    <ligand>
        <name>GTP</name>
        <dbReference type="ChEBI" id="CHEBI:37565"/>
    </ligand>
</feature>
<keyword evidence="6 8" id="KW-0342">GTP-binding</keyword>
<dbReference type="RefSeq" id="WP_244022640.1">
    <property type="nucleotide sequence ID" value="NZ_JALHLF010000078.1"/>
</dbReference>
<evidence type="ECO:0000259" key="9">
    <source>
        <dbReference type="Pfam" id="PF12804"/>
    </source>
</evidence>
<feature type="binding site" evidence="8">
    <location>
        <begin position="13"/>
        <end position="15"/>
    </location>
    <ligand>
        <name>GTP</name>
        <dbReference type="ChEBI" id="CHEBI:37565"/>
    </ligand>
</feature>
<dbReference type="Pfam" id="PF12804">
    <property type="entry name" value="NTP_transf_3"/>
    <property type="match status" value="1"/>
</dbReference>
<dbReference type="EMBL" id="JALHLF010000078">
    <property type="protein sequence ID" value="MCJ2184124.1"/>
    <property type="molecule type" value="Genomic_DNA"/>
</dbReference>
<protein>
    <recommendedName>
        <fullName evidence="8">Molybdenum cofactor guanylyltransferase</fullName>
        <shortName evidence="8">MoCo guanylyltransferase</shortName>
        <ecNumber evidence="8">2.7.7.77</ecNumber>
    </recommendedName>
    <alternativeName>
        <fullName evidence="8">GTP:molybdopterin guanylyltransferase</fullName>
    </alternativeName>
    <alternativeName>
        <fullName evidence="8">Mo-MPT guanylyltransferase</fullName>
    </alternativeName>
    <alternativeName>
        <fullName evidence="8">Molybdopterin guanylyltransferase</fullName>
    </alternativeName>
    <alternativeName>
        <fullName evidence="8">Molybdopterin-guanine dinucleotide synthase</fullName>
        <shortName evidence="8">MGD synthase</shortName>
    </alternativeName>
</protein>
<keyword evidence="11" id="KW-1185">Reference proteome</keyword>
<comment type="subunit">
    <text evidence="8">Monomer.</text>
</comment>
<dbReference type="HAMAP" id="MF_00316">
    <property type="entry name" value="MobA"/>
    <property type="match status" value="1"/>
</dbReference>
<keyword evidence="4 8" id="KW-0547">Nucleotide-binding</keyword>
<comment type="caution">
    <text evidence="8">Lacks conserved residue(s) required for the propagation of feature annotation.</text>
</comment>
<dbReference type="Gene3D" id="3.90.550.10">
    <property type="entry name" value="Spore Coat Polysaccharide Biosynthesis Protein SpsA, Chain A"/>
    <property type="match status" value="1"/>
</dbReference>
<evidence type="ECO:0000256" key="6">
    <source>
        <dbReference type="ARBA" id="ARBA00023134"/>
    </source>
</evidence>
<comment type="function">
    <text evidence="8">Transfers a GMP moiety from GTP to Mo-molybdopterin (Mo-MPT) cofactor (Moco or molybdenum cofactor) to form Mo-molybdopterin guanine dinucleotide (Mo-MGD) cofactor.</text>
</comment>
<dbReference type="InterPro" id="IPR029044">
    <property type="entry name" value="Nucleotide-diphossugar_trans"/>
</dbReference>
<gene>
    <name evidence="8" type="primary">mobA</name>
    <name evidence="10" type="ORF">MTR62_15700</name>
</gene>
<dbReference type="CDD" id="cd02503">
    <property type="entry name" value="MobA"/>
    <property type="match status" value="1"/>
</dbReference>
<keyword evidence="5 8" id="KW-0460">Magnesium</keyword>
<accession>A0ABT0BHC2</accession>
<feature type="binding site" evidence="8">
    <location>
        <position position="98"/>
    </location>
    <ligand>
        <name>GTP</name>
        <dbReference type="ChEBI" id="CHEBI:37565"/>
    </ligand>
</feature>
<reference evidence="10" key="1">
    <citation type="submission" date="2022-03" db="EMBL/GenBank/DDBJ databases">
        <title>Identification of a novel bacterium isolated from mangrove sediments.</title>
        <authorList>
            <person name="Pan X."/>
        </authorList>
    </citation>
    <scope>NUCLEOTIDE SEQUENCE</scope>
    <source>
        <strain evidence="10">B1949</strain>
    </source>
</reference>
<evidence type="ECO:0000313" key="11">
    <source>
        <dbReference type="Proteomes" id="UP001162881"/>
    </source>
</evidence>
<comment type="domain">
    <text evidence="8">The N-terminal domain determines nucleotide recognition and specific binding, while the C-terminal domain determines the specific binding to the target protein.</text>
</comment>
<dbReference type="PANTHER" id="PTHR19136">
    <property type="entry name" value="MOLYBDENUM COFACTOR GUANYLYLTRANSFERASE"/>
    <property type="match status" value="1"/>
</dbReference>
<evidence type="ECO:0000256" key="5">
    <source>
        <dbReference type="ARBA" id="ARBA00022842"/>
    </source>
</evidence>